<dbReference type="GeneID" id="92512972"/>
<dbReference type="SMART" id="SM00164">
    <property type="entry name" value="TBC"/>
    <property type="match status" value="1"/>
</dbReference>
<dbReference type="Gene3D" id="1.10.8.270">
    <property type="entry name" value="putative rabgap domain of human tbc1 domain family member 14 like domains"/>
    <property type="match status" value="1"/>
</dbReference>
<evidence type="ECO:0000313" key="4">
    <source>
        <dbReference type="EMBL" id="KAG5479053.1"/>
    </source>
</evidence>
<dbReference type="RefSeq" id="XP_067178772.1">
    <property type="nucleotide sequence ID" value="XM_067320460.1"/>
</dbReference>
<feature type="domain" description="Rab-GAP TBC" evidence="3">
    <location>
        <begin position="757"/>
        <end position="992"/>
    </location>
</feature>
<evidence type="ECO:0000256" key="2">
    <source>
        <dbReference type="SAM" id="MobiDB-lite"/>
    </source>
</evidence>
<keyword evidence="1" id="KW-0343">GTPase activation</keyword>
<dbReference type="Gene3D" id="1.10.472.80">
    <property type="entry name" value="Ypt/Rab-GAP domain of gyp1p, domain 3"/>
    <property type="match status" value="1"/>
</dbReference>
<dbReference type="PANTHER" id="PTHR22957">
    <property type="entry name" value="TBC1 DOMAIN FAMILY MEMBER GTPASE-ACTIVATING PROTEIN"/>
    <property type="match status" value="1"/>
</dbReference>
<dbReference type="PROSITE" id="PS50086">
    <property type="entry name" value="TBC_RABGAP"/>
    <property type="match status" value="1"/>
</dbReference>
<gene>
    <name evidence="4" type="ORF">LSCM1_02897</name>
</gene>
<feature type="compositionally biased region" description="Polar residues" evidence="2">
    <location>
        <begin position="255"/>
        <end position="270"/>
    </location>
</feature>
<dbReference type="InterPro" id="IPR000195">
    <property type="entry name" value="Rab-GAP-TBC_dom"/>
</dbReference>
<reference evidence="5" key="1">
    <citation type="journal article" date="2021" name="Microbiol. Resour. Announc.">
        <title>LGAAP: Leishmaniinae Genome Assembly and Annotation Pipeline.</title>
        <authorList>
            <person name="Almutairi H."/>
            <person name="Urbaniak M.D."/>
            <person name="Bates M.D."/>
            <person name="Jariyapan N."/>
            <person name="Kwakye-Nuako G."/>
            <person name="Thomaz-Soccol V."/>
            <person name="Al-Salem W.S."/>
            <person name="Dillon R.J."/>
            <person name="Bates P.A."/>
            <person name="Gatherer D."/>
        </authorList>
    </citation>
    <scope>NUCLEOTIDE SEQUENCE [LARGE SCALE GENOMIC DNA]</scope>
</reference>
<evidence type="ECO:0000256" key="1">
    <source>
        <dbReference type="ARBA" id="ARBA00022468"/>
    </source>
</evidence>
<dbReference type="OrthoDB" id="10264062at2759"/>
<feature type="region of interest" description="Disordered" evidence="2">
    <location>
        <begin position="184"/>
        <end position="210"/>
    </location>
</feature>
<dbReference type="AlphaFoldDB" id="A0A836HLY3"/>
<sequence>MSLSAQDVLHFLNDECHRYAIFEHISLAATASGSVPSLARALRDLSGVPEADKSGAGGSDSAEGVGGGSLSVAPTAKTLVSAPSTYVLPASRSSPQPHASTLPQEQGTLLVCELPEDMWTSMGAVTETSAPSTRQLAFATEGAAFCASQNPSFAYAGGSAAEEGLLSVLPTTDALLPLGAVDDRDGAEEEDGEPESLNDGGESFSTSAGDSGFFPAAEGIQLPQLYSPAGQHVTEFAVSPQKLQDAGEGLTVTSNATQTGLRGTEESSSLLGFPRSQPTSGAAAASSVKKQSSTVAVVLWRAADVAASRMVDVTEMGQARGVSYTLASAPLVTPPSHRDPQCSTSTAMTFPRAAASGKTAAGTTGSNAEPPGFLCFAVRDIVEAESNDTDLLTPRDRRVQMLTLQIEAGAVAYVAKSLSDAFSCVSSTSLAYTFTSPLAPGGVAAARSSNRPAPGSSFAFVFNKGGIARCVAALRQHAPELVYACRGGRNNMSLLLPDGASGSSASPCRGTTTLFELTAPQGAARIGSAPRGFPSSPAASSTSSAGISQAQLSDGEMQRWRKRLFTGALFRGRARGFGGVLTHYTPNQRCEAMGAGAPNSPSPSTTPTLRASPLKPTVGGRDGLHGGRGTRGDTVTRAGRSAAEQRETGRGHSSASSFEDLTDEMTAIRLGPCYAPPRPSLSQGGGSSVPSPVTAAEWESVFDVQSEQQGPFQQLEGEPESPATRGMTLVAVPSPAKRLNASRWRAFRRAVYERGGLADSNIRFEVWCYLLGAYAVGSTEAEQAEVLREEESLYTRLTSQWKSFLPEQETRFSAYRYAKHSIMKDVQRTERNHPSFRDDDSDMLRVLRELLLAHVMLDMDLGYSQGMSDVAAVALLVTLSSLPQAPDPAPASEAAMFMCYRKILSEHMSTNFIIEERRADAPYAAVKGVQRKLYQVQVLTRHFYPSLYNHLKNNCMDENMSFAFRWILVCFKRDLPNMADTMRLWDVFFACPYTTSYEVVVTVALLGALATQIVRHVQAYETLLQFANELSSGVTLNQILVCARTFYESVCVVETREMRRRLLHQAADAAVATRGVDDGATAGQAAAVPPRRNGDSYGTAASPVTSAPTGNADVGDGDDGYPTVEEMTQLFLKTDGPL</sequence>
<accession>A0A836HLY3</accession>
<feature type="region of interest" description="Disordered" evidence="2">
    <location>
        <begin position="591"/>
        <end position="692"/>
    </location>
</feature>
<dbReference type="Pfam" id="PF00566">
    <property type="entry name" value="RabGAP-TBC"/>
    <property type="match status" value="1"/>
</dbReference>
<feature type="compositionally biased region" description="Acidic residues" evidence="2">
    <location>
        <begin position="185"/>
        <end position="196"/>
    </location>
</feature>
<keyword evidence="5" id="KW-1185">Reference proteome</keyword>
<protein>
    <recommendedName>
        <fullName evidence="3">Rab-GAP TBC domain-containing protein</fullName>
    </recommendedName>
</protein>
<feature type="region of interest" description="Disordered" evidence="2">
    <location>
        <begin position="255"/>
        <end position="285"/>
    </location>
</feature>
<feature type="region of interest" description="Disordered" evidence="2">
    <location>
        <begin position="49"/>
        <end position="68"/>
    </location>
</feature>
<organism evidence="4 5">
    <name type="scientific">Leishmania martiniquensis</name>
    <dbReference type="NCBI Taxonomy" id="1580590"/>
    <lineage>
        <taxon>Eukaryota</taxon>
        <taxon>Discoba</taxon>
        <taxon>Euglenozoa</taxon>
        <taxon>Kinetoplastea</taxon>
        <taxon>Metakinetoplastina</taxon>
        <taxon>Trypanosomatida</taxon>
        <taxon>Trypanosomatidae</taxon>
        <taxon>Leishmaniinae</taxon>
        <taxon>Leishmania</taxon>
    </lineage>
</organism>
<dbReference type="KEGG" id="lmat:92512972"/>
<dbReference type="InterPro" id="IPR035969">
    <property type="entry name" value="Rab-GAP_TBC_sf"/>
</dbReference>
<dbReference type="GO" id="GO:0005096">
    <property type="term" value="F:GTPase activator activity"/>
    <property type="evidence" value="ECO:0007669"/>
    <property type="project" value="UniProtKB-KW"/>
</dbReference>
<feature type="region of interest" description="Disordered" evidence="2">
    <location>
        <begin position="1081"/>
        <end position="1121"/>
    </location>
</feature>
<feature type="region of interest" description="Disordered" evidence="2">
    <location>
        <begin position="525"/>
        <end position="555"/>
    </location>
</feature>
<dbReference type="SUPFAM" id="SSF47923">
    <property type="entry name" value="Ypt/Rab-GAP domain of gyp1p"/>
    <property type="match status" value="2"/>
</dbReference>
<dbReference type="EMBL" id="JAFEUZ010000022">
    <property type="protein sequence ID" value="KAG5479053.1"/>
    <property type="molecule type" value="Genomic_DNA"/>
</dbReference>
<dbReference type="PANTHER" id="PTHR22957:SF502">
    <property type="entry name" value="SMALL G PROTEIN SIGNALING MODULATOR 2-RELATED"/>
    <property type="match status" value="1"/>
</dbReference>
<feature type="compositionally biased region" description="Low complexity" evidence="2">
    <location>
        <begin position="535"/>
        <end position="550"/>
    </location>
</feature>
<name>A0A836HLY3_9TRYP</name>
<evidence type="ECO:0000313" key="5">
    <source>
        <dbReference type="Proteomes" id="UP000673552"/>
    </source>
</evidence>
<reference evidence="5" key="2">
    <citation type="journal article" date="2021" name="Sci. Data">
        <title>Chromosome-scale genome sequencing, assembly and annotation of six genomes from subfamily Leishmaniinae.</title>
        <authorList>
            <person name="Almutairi H."/>
            <person name="Urbaniak M.D."/>
            <person name="Bates M.D."/>
            <person name="Jariyapan N."/>
            <person name="Kwakye-Nuako G."/>
            <person name="Thomaz Soccol V."/>
            <person name="Al-Salem W.S."/>
            <person name="Dillon R.J."/>
            <person name="Bates P.A."/>
            <person name="Gatherer D."/>
        </authorList>
    </citation>
    <scope>NUCLEOTIDE SEQUENCE [LARGE SCALE GENOMIC DNA]</scope>
</reference>
<dbReference type="Proteomes" id="UP000673552">
    <property type="component" value="Unassembled WGS sequence"/>
</dbReference>
<evidence type="ECO:0000259" key="3">
    <source>
        <dbReference type="PROSITE" id="PS50086"/>
    </source>
</evidence>
<comment type="caution">
    <text evidence="4">The sequence shown here is derived from an EMBL/GenBank/DDBJ whole genome shotgun (WGS) entry which is preliminary data.</text>
</comment>
<proteinExistence type="predicted"/>